<sequence length="146" mass="16103">MPVADWGRREYTASLEEMRRLRRERRAGRIADTLILVEHPPVVTVGVEGDDGAAVASGLPVVHVERGGKATYHGPGQLVGYALVDLEPRGRDVRRFVHGLEELVVRALAPWSLPATRVAGRRGVWIDGQRKIASVGIAVEEWVTFH</sequence>
<feature type="domain" description="BPL/LPL catalytic" evidence="5">
    <location>
        <begin position="28"/>
        <end position="146"/>
    </location>
</feature>
<dbReference type="EMBL" id="AUZY01007413">
    <property type="protein sequence ID" value="EQD49920.1"/>
    <property type="molecule type" value="Genomic_DNA"/>
</dbReference>
<dbReference type="PANTHER" id="PTHR10993:SF7">
    <property type="entry name" value="LIPOYLTRANSFERASE 2, MITOCHONDRIAL-RELATED"/>
    <property type="match status" value="1"/>
</dbReference>
<dbReference type="EC" id="2.3.1.181" evidence="2"/>
<keyword evidence="4" id="KW-0012">Acyltransferase</keyword>
<comment type="caution">
    <text evidence="6">The sequence shown here is derived from an EMBL/GenBank/DDBJ whole genome shotgun (WGS) entry which is preliminary data.</text>
</comment>
<comment type="pathway">
    <text evidence="1">Protein modification; protein lipoylation via endogenous pathway; protein N(6)-(lipoyl)lysine from octanoyl-[acyl-carrier-protein]: step 1/2.</text>
</comment>
<evidence type="ECO:0000256" key="3">
    <source>
        <dbReference type="ARBA" id="ARBA00022679"/>
    </source>
</evidence>
<dbReference type="Pfam" id="PF21948">
    <property type="entry name" value="LplA-B_cat"/>
    <property type="match status" value="1"/>
</dbReference>
<dbReference type="GO" id="GO:0009249">
    <property type="term" value="P:protein lipoylation"/>
    <property type="evidence" value="ECO:0007669"/>
    <property type="project" value="InterPro"/>
</dbReference>
<dbReference type="NCBIfam" id="TIGR00214">
    <property type="entry name" value="lipB"/>
    <property type="match status" value="1"/>
</dbReference>
<dbReference type="InterPro" id="IPR000544">
    <property type="entry name" value="Octanoyltransferase"/>
</dbReference>
<evidence type="ECO:0000259" key="5">
    <source>
        <dbReference type="PROSITE" id="PS51733"/>
    </source>
</evidence>
<gene>
    <name evidence="6" type="ORF">B1B_11414</name>
</gene>
<reference evidence="6" key="2">
    <citation type="journal article" date="2014" name="ISME J.">
        <title>Microbial stratification in low pH oxic and suboxic macroscopic growths along an acid mine drainage.</title>
        <authorList>
            <person name="Mendez-Garcia C."/>
            <person name="Mesa V."/>
            <person name="Sprenger R.R."/>
            <person name="Richter M."/>
            <person name="Diez M.S."/>
            <person name="Solano J."/>
            <person name="Bargiela R."/>
            <person name="Golyshina O.V."/>
            <person name="Manteca A."/>
            <person name="Ramos J.L."/>
            <person name="Gallego J.R."/>
            <person name="Llorente I."/>
            <person name="Martins Dos Santos V.A."/>
            <person name="Jensen O.N."/>
            <person name="Pelaez A.I."/>
            <person name="Sanchez J."/>
            <person name="Ferrer M."/>
        </authorList>
    </citation>
    <scope>NUCLEOTIDE SEQUENCE</scope>
</reference>
<feature type="non-terminal residue" evidence="6">
    <location>
        <position position="146"/>
    </location>
</feature>
<reference evidence="6" key="1">
    <citation type="submission" date="2013-08" db="EMBL/GenBank/DDBJ databases">
        <authorList>
            <person name="Mendez C."/>
            <person name="Richter M."/>
            <person name="Ferrer M."/>
            <person name="Sanchez J."/>
        </authorList>
    </citation>
    <scope>NUCLEOTIDE SEQUENCE</scope>
</reference>
<proteinExistence type="predicted"/>
<dbReference type="PROSITE" id="PS01313">
    <property type="entry name" value="LIPB"/>
    <property type="match status" value="1"/>
</dbReference>
<evidence type="ECO:0000256" key="4">
    <source>
        <dbReference type="ARBA" id="ARBA00023315"/>
    </source>
</evidence>
<dbReference type="PROSITE" id="PS51733">
    <property type="entry name" value="BPL_LPL_CATALYTIC"/>
    <property type="match status" value="1"/>
</dbReference>
<keyword evidence="3" id="KW-0808">Transferase</keyword>
<dbReference type="AlphaFoldDB" id="T1B6Q7"/>
<organism evidence="6">
    <name type="scientific">mine drainage metagenome</name>
    <dbReference type="NCBI Taxonomy" id="410659"/>
    <lineage>
        <taxon>unclassified sequences</taxon>
        <taxon>metagenomes</taxon>
        <taxon>ecological metagenomes</taxon>
    </lineage>
</organism>
<dbReference type="InterPro" id="IPR020605">
    <property type="entry name" value="Octanoyltransferase_CS"/>
</dbReference>
<dbReference type="SUPFAM" id="SSF55681">
    <property type="entry name" value="Class II aaRS and biotin synthetases"/>
    <property type="match status" value="1"/>
</dbReference>
<evidence type="ECO:0000256" key="2">
    <source>
        <dbReference type="ARBA" id="ARBA00012334"/>
    </source>
</evidence>
<evidence type="ECO:0000313" key="6">
    <source>
        <dbReference type="EMBL" id="EQD49920.1"/>
    </source>
</evidence>
<protein>
    <recommendedName>
        <fullName evidence="2">lipoyl(octanoyl) transferase</fullName>
        <ecNumber evidence="2">2.3.1.181</ecNumber>
    </recommendedName>
</protein>
<dbReference type="GO" id="GO:0016874">
    <property type="term" value="F:ligase activity"/>
    <property type="evidence" value="ECO:0007669"/>
    <property type="project" value="UniProtKB-KW"/>
</dbReference>
<dbReference type="InterPro" id="IPR004143">
    <property type="entry name" value="BPL_LPL_catalytic"/>
</dbReference>
<dbReference type="UniPathway" id="UPA00538">
    <property type="reaction ID" value="UER00592"/>
</dbReference>
<name>T1B6Q7_9ZZZZ</name>
<dbReference type="PIRSF" id="PIRSF016262">
    <property type="entry name" value="LPLase"/>
    <property type="match status" value="1"/>
</dbReference>
<dbReference type="GO" id="GO:0033819">
    <property type="term" value="F:lipoyl(octanoyl) transferase activity"/>
    <property type="evidence" value="ECO:0007669"/>
    <property type="project" value="UniProtKB-EC"/>
</dbReference>
<evidence type="ECO:0000256" key="1">
    <source>
        <dbReference type="ARBA" id="ARBA00004821"/>
    </source>
</evidence>
<dbReference type="PANTHER" id="PTHR10993">
    <property type="entry name" value="OCTANOYLTRANSFERASE"/>
    <property type="match status" value="1"/>
</dbReference>
<accession>T1B6Q7</accession>
<dbReference type="InterPro" id="IPR045864">
    <property type="entry name" value="aa-tRNA-synth_II/BPL/LPL"/>
</dbReference>
<dbReference type="Gene3D" id="3.30.930.10">
    <property type="entry name" value="Bira Bifunctional Protein, Domain 2"/>
    <property type="match status" value="1"/>
</dbReference>
<keyword evidence="6" id="KW-0436">Ligase</keyword>